<organism evidence="1 2">
    <name type="scientific">Lophium mytilinum</name>
    <dbReference type="NCBI Taxonomy" id="390894"/>
    <lineage>
        <taxon>Eukaryota</taxon>
        <taxon>Fungi</taxon>
        <taxon>Dikarya</taxon>
        <taxon>Ascomycota</taxon>
        <taxon>Pezizomycotina</taxon>
        <taxon>Dothideomycetes</taxon>
        <taxon>Pleosporomycetidae</taxon>
        <taxon>Mytilinidiales</taxon>
        <taxon>Mytilinidiaceae</taxon>
        <taxon>Lophium</taxon>
    </lineage>
</organism>
<protein>
    <submittedName>
        <fullName evidence="1">Uncharacterized protein</fullName>
    </submittedName>
</protein>
<dbReference type="EMBL" id="MU004199">
    <property type="protein sequence ID" value="KAF2489208.1"/>
    <property type="molecule type" value="Genomic_DNA"/>
</dbReference>
<evidence type="ECO:0000313" key="2">
    <source>
        <dbReference type="Proteomes" id="UP000799750"/>
    </source>
</evidence>
<dbReference type="OrthoDB" id="10405452at2759"/>
<evidence type="ECO:0000313" key="1">
    <source>
        <dbReference type="EMBL" id="KAF2489208.1"/>
    </source>
</evidence>
<name>A0A6A6Q9V8_9PEZI</name>
<dbReference type="Proteomes" id="UP000799750">
    <property type="component" value="Unassembled WGS sequence"/>
</dbReference>
<gene>
    <name evidence="1" type="ORF">BU16DRAFT_567386</name>
</gene>
<proteinExistence type="predicted"/>
<sequence>MERPGQDDEASPQETLEKYVKMLDGKEEEEDLLSDTEKKYKYTFCVLYTVQLLWKMIAPKISTADIRQILVWEDHVVGLVRNTPPAFGRPYPKGAKEQHEAALSAYRQCDLAVYLTFDLLQRVLNDKAEVTWCHFHPIPTLKVWRNDPSTREYTPYRHVAFRIRVGALDLIYDPTYEQFGWPHFFYLWSECVKLRSKDNKEPKLVNVAEERAKFQAGSFYEKLLEWTWSALKDCAEGDKFTFGRLHRLSQAERQEAWDHVVEAVGMQIDILCALQDLTA</sequence>
<dbReference type="AlphaFoldDB" id="A0A6A6Q9V8"/>
<keyword evidence="2" id="KW-1185">Reference proteome</keyword>
<accession>A0A6A6Q9V8</accession>
<reference evidence="1" key="1">
    <citation type="journal article" date="2020" name="Stud. Mycol.">
        <title>101 Dothideomycetes genomes: a test case for predicting lifestyles and emergence of pathogens.</title>
        <authorList>
            <person name="Haridas S."/>
            <person name="Albert R."/>
            <person name="Binder M."/>
            <person name="Bloem J."/>
            <person name="Labutti K."/>
            <person name="Salamov A."/>
            <person name="Andreopoulos B."/>
            <person name="Baker S."/>
            <person name="Barry K."/>
            <person name="Bills G."/>
            <person name="Bluhm B."/>
            <person name="Cannon C."/>
            <person name="Castanera R."/>
            <person name="Culley D."/>
            <person name="Daum C."/>
            <person name="Ezra D."/>
            <person name="Gonzalez J."/>
            <person name="Henrissat B."/>
            <person name="Kuo A."/>
            <person name="Liang C."/>
            <person name="Lipzen A."/>
            <person name="Lutzoni F."/>
            <person name="Magnuson J."/>
            <person name="Mondo S."/>
            <person name="Nolan M."/>
            <person name="Ohm R."/>
            <person name="Pangilinan J."/>
            <person name="Park H.-J."/>
            <person name="Ramirez L."/>
            <person name="Alfaro M."/>
            <person name="Sun H."/>
            <person name="Tritt A."/>
            <person name="Yoshinaga Y."/>
            <person name="Zwiers L.-H."/>
            <person name="Turgeon B."/>
            <person name="Goodwin S."/>
            <person name="Spatafora J."/>
            <person name="Crous P."/>
            <person name="Grigoriev I."/>
        </authorList>
    </citation>
    <scope>NUCLEOTIDE SEQUENCE</scope>
    <source>
        <strain evidence="1">CBS 269.34</strain>
    </source>
</reference>